<reference evidence="1 2" key="1">
    <citation type="journal article" date="2019" name="Emerg. Microbes Infect.">
        <title>Comprehensive subspecies identification of 175 nontuberculous mycobacteria species based on 7547 genomic profiles.</title>
        <authorList>
            <person name="Matsumoto Y."/>
            <person name="Kinjo T."/>
            <person name="Motooka D."/>
            <person name="Nabeya D."/>
            <person name="Jung N."/>
            <person name="Uechi K."/>
            <person name="Horii T."/>
            <person name="Iida T."/>
            <person name="Fujita J."/>
            <person name="Nakamura S."/>
        </authorList>
    </citation>
    <scope>NUCLEOTIDE SEQUENCE [LARGE SCALE GENOMIC DNA]</scope>
    <source>
        <strain evidence="1 2">JCM 17899</strain>
    </source>
</reference>
<name>A0A7I7QKN2_9MYCO</name>
<accession>A0A7I7QKN2</accession>
<protein>
    <recommendedName>
        <fullName evidence="3">SnoaL-like domain-containing protein</fullName>
    </recommendedName>
</protein>
<proteinExistence type="predicted"/>
<dbReference type="RefSeq" id="WP_163795813.1">
    <property type="nucleotide sequence ID" value="NZ_AP022588.1"/>
</dbReference>
<organism evidence="1 2">
    <name type="scientific">Mycolicibacterium sediminis</name>
    <dbReference type="NCBI Taxonomy" id="1286180"/>
    <lineage>
        <taxon>Bacteria</taxon>
        <taxon>Bacillati</taxon>
        <taxon>Actinomycetota</taxon>
        <taxon>Actinomycetes</taxon>
        <taxon>Mycobacteriales</taxon>
        <taxon>Mycobacteriaceae</taxon>
        <taxon>Mycolicibacterium</taxon>
    </lineage>
</organism>
<gene>
    <name evidence="1" type="ORF">MSEDJ_09370</name>
</gene>
<dbReference type="Proteomes" id="UP000467193">
    <property type="component" value="Chromosome"/>
</dbReference>
<dbReference type="AlphaFoldDB" id="A0A7I7QKN2"/>
<dbReference type="SUPFAM" id="SSF54427">
    <property type="entry name" value="NTF2-like"/>
    <property type="match status" value="1"/>
</dbReference>
<sequence length="121" mass="13166">MPDAIETLMFDNLLAVFNERDDDKRRAAIERTYASDVRWTDDEGVSTGRAALDAKCVALQANLGDQQFAADGPVRSLEGFGYLGWHLLDPATGQPVLSGFDTALIADGVITDLWTVLIPPQ</sequence>
<evidence type="ECO:0008006" key="3">
    <source>
        <dbReference type="Google" id="ProtNLM"/>
    </source>
</evidence>
<dbReference type="InterPro" id="IPR032710">
    <property type="entry name" value="NTF2-like_dom_sf"/>
</dbReference>
<evidence type="ECO:0000313" key="2">
    <source>
        <dbReference type="Proteomes" id="UP000467193"/>
    </source>
</evidence>
<evidence type="ECO:0000313" key="1">
    <source>
        <dbReference type="EMBL" id="BBY26841.1"/>
    </source>
</evidence>
<dbReference type="Gene3D" id="3.10.450.50">
    <property type="match status" value="1"/>
</dbReference>
<dbReference type="KEGG" id="msei:MSEDJ_09370"/>
<keyword evidence="2" id="KW-1185">Reference proteome</keyword>
<dbReference type="EMBL" id="AP022588">
    <property type="protein sequence ID" value="BBY26841.1"/>
    <property type="molecule type" value="Genomic_DNA"/>
</dbReference>